<dbReference type="EMBL" id="VSSQ01088005">
    <property type="protein sequence ID" value="MPN34788.1"/>
    <property type="molecule type" value="Genomic_DNA"/>
</dbReference>
<gene>
    <name evidence="1" type="ORF">SDC9_182282</name>
</gene>
<sequence>MHNVDTGGVVAVQRAGRLVVIDKVKNGAGQRAGHIHIVFIDVAAN</sequence>
<name>A0A645H748_9ZZZZ</name>
<proteinExistence type="predicted"/>
<protein>
    <submittedName>
        <fullName evidence="1">Uncharacterized protein</fullName>
    </submittedName>
</protein>
<reference evidence="1" key="1">
    <citation type="submission" date="2019-08" db="EMBL/GenBank/DDBJ databases">
        <authorList>
            <person name="Kucharzyk K."/>
            <person name="Murdoch R.W."/>
            <person name="Higgins S."/>
            <person name="Loffler F."/>
        </authorList>
    </citation>
    <scope>NUCLEOTIDE SEQUENCE</scope>
</reference>
<accession>A0A645H748</accession>
<evidence type="ECO:0000313" key="1">
    <source>
        <dbReference type="EMBL" id="MPN34788.1"/>
    </source>
</evidence>
<organism evidence="1">
    <name type="scientific">bioreactor metagenome</name>
    <dbReference type="NCBI Taxonomy" id="1076179"/>
    <lineage>
        <taxon>unclassified sequences</taxon>
        <taxon>metagenomes</taxon>
        <taxon>ecological metagenomes</taxon>
    </lineage>
</organism>
<comment type="caution">
    <text evidence="1">The sequence shown here is derived from an EMBL/GenBank/DDBJ whole genome shotgun (WGS) entry which is preliminary data.</text>
</comment>
<dbReference type="AlphaFoldDB" id="A0A645H748"/>